<gene>
    <name evidence="1" type="ORF">GCM10007359_04530</name>
</gene>
<protein>
    <submittedName>
        <fullName evidence="1">Uncharacterized protein</fullName>
    </submittedName>
</protein>
<evidence type="ECO:0000313" key="2">
    <source>
        <dbReference type="Proteomes" id="UP000600171"/>
    </source>
</evidence>
<dbReference type="AlphaFoldDB" id="A0A917INX0"/>
<dbReference type="EMBL" id="BMDC01000001">
    <property type="protein sequence ID" value="GGH58393.1"/>
    <property type="molecule type" value="Genomic_DNA"/>
</dbReference>
<comment type="caution">
    <text evidence="1">The sequence shown here is derived from an EMBL/GenBank/DDBJ whole genome shotgun (WGS) entry which is preliminary data.</text>
</comment>
<evidence type="ECO:0000313" key="1">
    <source>
        <dbReference type="EMBL" id="GGH58393.1"/>
    </source>
</evidence>
<dbReference type="Proteomes" id="UP000600171">
    <property type="component" value="Unassembled WGS sequence"/>
</dbReference>
<reference evidence="1 2" key="1">
    <citation type="journal article" date="2014" name="Int. J. Syst. Evol. Microbiol.">
        <title>Complete genome sequence of Corynebacterium casei LMG S-19264T (=DSM 44701T), isolated from a smear-ripened cheese.</title>
        <authorList>
            <consortium name="US DOE Joint Genome Institute (JGI-PGF)"/>
            <person name="Walter F."/>
            <person name="Albersmeier A."/>
            <person name="Kalinowski J."/>
            <person name="Ruckert C."/>
        </authorList>
    </citation>
    <scope>NUCLEOTIDE SEQUENCE [LARGE SCALE GENOMIC DNA]</scope>
    <source>
        <strain evidence="1 2">CCM 8669</strain>
    </source>
</reference>
<organism evidence="1 2">
    <name type="scientific">Rothia aerolata</name>
    <dbReference type="NCBI Taxonomy" id="1812262"/>
    <lineage>
        <taxon>Bacteria</taxon>
        <taxon>Bacillati</taxon>
        <taxon>Actinomycetota</taxon>
        <taxon>Actinomycetes</taxon>
        <taxon>Micrococcales</taxon>
        <taxon>Micrococcaceae</taxon>
        <taxon>Rothia</taxon>
    </lineage>
</organism>
<keyword evidence="2" id="KW-1185">Reference proteome</keyword>
<accession>A0A917INX0</accession>
<name>A0A917INX0_9MICC</name>
<proteinExistence type="predicted"/>
<sequence length="102" mass="11189">MTIEPPHNGLKIVFFSGHAHYEVCLFLIRDVAQQPLAVQAQEDDSAVIGGAFVAVKKRVVMDQILHQDGGFREDAVEEGYATVGGDRTRQGAFEKVLTSWSS</sequence>